<evidence type="ECO:0000256" key="1">
    <source>
        <dbReference type="SAM" id="MobiDB-lite"/>
    </source>
</evidence>
<dbReference type="Gramene" id="MELO3C001676.2.1">
    <property type="protein sequence ID" value="MELO3C001676.2.1"/>
    <property type="gene ID" value="MELO3C001676.2"/>
</dbReference>
<name>A0A9I9E587_CUCME</name>
<feature type="region of interest" description="Disordered" evidence="1">
    <location>
        <begin position="1"/>
        <end position="55"/>
    </location>
</feature>
<protein>
    <submittedName>
        <fullName evidence="2">Uncharacterized protein</fullName>
    </submittedName>
</protein>
<sequence length="55" mass="6533">DTEGNYIKGKVYPQHKDKGEDKRQTGYRSDLQSPRIYHELRQRSPTGRKTKETVR</sequence>
<proteinExistence type="predicted"/>
<feature type="compositionally biased region" description="Basic and acidic residues" evidence="1">
    <location>
        <begin position="14"/>
        <end position="24"/>
    </location>
</feature>
<reference evidence="2" key="1">
    <citation type="submission" date="2023-03" db="UniProtKB">
        <authorList>
            <consortium name="EnsemblPlants"/>
        </authorList>
    </citation>
    <scope>IDENTIFICATION</scope>
</reference>
<evidence type="ECO:0000313" key="2">
    <source>
        <dbReference type="EnsemblPlants" id="MELO3C028939.2.1"/>
    </source>
</evidence>
<dbReference type="AlphaFoldDB" id="A0A9I9E587"/>
<dbReference type="EnsemblPlants" id="MELO3C001676.2.1">
    <property type="protein sequence ID" value="MELO3C001676.2.1"/>
    <property type="gene ID" value="MELO3C001676.2"/>
</dbReference>
<dbReference type="Gramene" id="MELO3C028939.2.1">
    <property type="protein sequence ID" value="MELO3C028939.2.1"/>
    <property type="gene ID" value="MELO3C028939.2"/>
</dbReference>
<dbReference type="EnsemblPlants" id="MELO3C028939.2.1">
    <property type="protein sequence ID" value="MELO3C028939.2.1"/>
    <property type="gene ID" value="MELO3C028939.2"/>
</dbReference>
<accession>A0A9I9E587</accession>
<organism evidence="2">
    <name type="scientific">Cucumis melo</name>
    <name type="common">Muskmelon</name>
    <dbReference type="NCBI Taxonomy" id="3656"/>
    <lineage>
        <taxon>Eukaryota</taxon>
        <taxon>Viridiplantae</taxon>
        <taxon>Streptophyta</taxon>
        <taxon>Embryophyta</taxon>
        <taxon>Tracheophyta</taxon>
        <taxon>Spermatophyta</taxon>
        <taxon>Magnoliopsida</taxon>
        <taxon>eudicotyledons</taxon>
        <taxon>Gunneridae</taxon>
        <taxon>Pentapetalae</taxon>
        <taxon>rosids</taxon>
        <taxon>fabids</taxon>
        <taxon>Cucurbitales</taxon>
        <taxon>Cucurbitaceae</taxon>
        <taxon>Benincaseae</taxon>
        <taxon>Cucumis</taxon>
    </lineage>
</organism>